<dbReference type="PANTHER" id="PTHR10046">
    <property type="entry name" value="ATP DEPENDENT LON PROTEASE FAMILY MEMBER"/>
    <property type="match status" value="1"/>
</dbReference>
<dbReference type="PIRSF" id="PIRSF001174">
    <property type="entry name" value="Lon_proteas"/>
    <property type="match status" value="1"/>
</dbReference>
<keyword evidence="5 9" id="KW-0378">Hydrolase</keyword>
<dbReference type="InterPro" id="IPR027543">
    <property type="entry name" value="Lon_bac"/>
</dbReference>
<evidence type="ECO:0000256" key="7">
    <source>
        <dbReference type="ARBA" id="ARBA00022840"/>
    </source>
</evidence>
<evidence type="ECO:0000256" key="12">
    <source>
        <dbReference type="PIRSR" id="PIRSR001174-2"/>
    </source>
</evidence>
<dbReference type="InterPro" id="IPR004815">
    <property type="entry name" value="Lon_bac/euk-typ"/>
</dbReference>
<dbReference type="SMART" id="SM00382">
    <property type="entry name" value="AAA"/>
    <property type="match status" value="1"/>
</dbReference>
<feature type="binding site" evidence="9 12">
    <location>
        <begin position="423"/>
        <end position="430"/>
    </location>
    <ligand>
        <name>ATP</name>
        <dbReference type="ChEBI" id="CHEBI:30616"/>
    </ligand>
</feature>
<dbReference type="AlphaFoldDB" id="A0A101FXI5"/>
<evidence type="ECO:0000256" key="8">
    <source>
        <dbReference type="ARBA" id="ARBA00023016"/>
    </source>
</evidence>
<dbReference type="InterPro" id="IPR003959">
    <property type="entry name" value="ATPase_AAA_core"/>
</dbReference>
<comment type="induction">
    <text evidence="9">By heat shock.</text>
</comment>
<dbReference type="InterPro" id="IPR054594">
    <property type="entry name" value="Lon_lid"/>
</dbReference>
<accession>A0A101FXI5</accession>
<dbReference type="Gene3D" id="3.40.50.300">
    <property type="entry name" value="P-loop containing nucleotide triphosphate hydrolases"/>
    <property type="match status" value="1"/>
</dbReference>
<evidence type="ECO:0000256" key="6">
    <source>
        <dbReference type="ARBA" id="ARBA00022825"/>
    </source>
</evidence>
<feature type="domain" description="Lon N-terminal" evidence="16">
    <location>
        <begin position="61"/>
        <end position="254"/>
    </location>
</feature>
<keyword evidence="2 9" id="KW-0963">Cytoplasm</keyword>
<proteinExistence type="evidence at transcript level"/>
<dbReference type="GO" id="GO:0016887">
    <property type="term" value="F:ATP hydrolysis activity"/>
    <property type="evidence" value="ECO:0007669"/>
    <property type="project" value="UniProtKB-UniRule"/>
</dbReference>
<dbReference type="FunFam" id="3.40.50.300:FF:000382">
    <property type="entry name" value="Lon protease homolog 2, peroxisomal"/>
    <property type="match status" value="1"/>
</dbReference>
<evidence type="ECO:0000256" key="3">
    <source>
        <dbReference type="ARBA" id="ARBA00022670"/>
    </source>
</evidence>
<dbReference type="NCBIfam" id="TIGR00763">
    <property type="entry name" value="lon"/>
    <property type="match status" value="1"/>
</dbReference>
<dbReference type="InterPro" id="IPR003593">
    <property type="entry name" value="AAA+_ATPase"/>
</dbReference>
<name>A0A101FXI5_9CHLR</name>
<protein>
    <recommendedName>
        <fullName evidence="9 10">Lon protease</fullName>
        <ecNumber evidence="9 10">3.4.21.53</ecNumber>
    </recommendedName>
    <alternativeName>
        <fullName evidence="9">ATP-dependent protease La</fullName>
    </alternativeName>
</protein>
<dbReference type="CDD" id="cd19500">
    <property type="entry name" value="RecA-like_Lon"/>
    <property type="match status" value="1"/>
</dbReference>
<evidence type="ECO:0000256" key="9">
    <source>
        <dbReference type="HAMAP-Rule" id="MF_01973"/>
    </source>
</evidence>
<dbReference type="HAMAP" id="MF_01973">
    <property type="entry name" value="lon_bact"/>
    <property type="match status" value="1"/>
</dbReference>
<feature type="active site" evidence="9 11">
    <location>
        <position position="748"/>
    </location>
</feature>
<dbReference type="Pfam" id="PF22667">
    <property type="entry name" value="Lon_lid"/>
    <property type="match status" value="1"/>
</dbReference>
<feature type="active site" evidence="9 11">
    <location>
        <position position="791"/>
    </location>
</feature>
<keyword evidence="8 9" id="KW-0346">Stress response</keyword>
<evidence type="ECO:0000259" key="16">
    <source>
        <dbReference type="PROSITE" id="PS51787"/>
    </source>
</evidence>
<dbReference type="SUPFAM" id="SSF52540">
    <property type="entry name" value="P-loop containing nucleoside triphosphate hydrolases"/>
    <property type="match status" value="1"/>
</dbReference>
<dbReference type="Proteomes" id="UP000064249">
    <property type="component" value="Unassembled WGS sequence"/>
</dbReference>
<dbReference type="Pfam" id="PF02190">
    <property type="entry name" value="LON_substr_bdg"/>
    <property type="match status" value="1"/>
</dbReference>
<dbReference type="GO" id="GO:0005524">
    <property type="term" value="F:ATP binding"/>
    <property type="evidence" value="ECO:0007669"/>
    <property type="project" value="UniProtKB-UniRule"/>
</dbReference>
<evidence type="ECO:0000256" key="13">
    <source>
        <dbReference type="PROSITE-ProRule" id="PRU01122"/>
    </source>
</evidence>
<evidence type="ECO:0000313" key="17">
    <source>
        <dbReference type="EMBL" id="KUK46290.1"/>
    </source>
</evidence>
<dbReference type="EC" id="3.4.21.53" evidence="9 10"/>
<comment type="similarity">
    <text evidence="9 10 13 14">Belongs to the peptidase S16 family.</text>
</comment>
<comment type="subcellular location">
    <subcellularLocation>
        <location evidence="1 9 10">Cytoplasm</location>
    </subcellularLocation>
</comment>
<dbReference type="Pfam" id="PF05362">
    <property type="entry name" value="Lon_C"/>
    <property type="match status" value="1"/>
</dbReference>
<dbReference type="PROSITE" id="PS51786">
    <property type="entry name" value="LON_PROTEOLYTIC"/>
    <property type="match status" value="1"/>
</dbReference>
<keyword evidence="3 9" id="KW-0645">Protease</keyword>
<organism evidence="17 18">
    <name type="scientific">Anaerolinea thermophila</name>
    <dbReference type="NCBI Taxonomy" id="167964"/>
    <lineage>
        <taxon>Bacteria</taxon>
        <taxon>Bacillati</taxon>
        <taxon>Chloroflexota</taxon>
        <taxon>Anaerolineae</taxon>
        <taxon>Anaerolineales</taxon>
        <taxon>Anaerolineaceae</taxon>
        <taxon>Anaerolinea</taxon>
    </lineage>
</organism>
<dbReference type="GO" id="GO:0006515">
    <property type="term" value="P:protein quality control for misfolded or incompletely synthesized proteins"/>
    <property type="evidence" value="ECO:0007669"/>
    <property type="project" value="UniProtKB-UniRule"/>
</dbReference>
<dbReference type="GO" id="GO:0004176">
    <property type="term" value="F:ATP-dependent peptidase activity"/>
    <property type="evidence" value="ECO:0007669"/>
    <property type="project" value="UniProtKB-UniRule"/>
</dbReference>
<dbReference type="PATRIC" id="fig|167964.4.peg.565"/>
<evidence type="ECO:0000256" key="11">
    <source>
        <dbReference type="PIRSR" id="PIRSR001174-1"/>
    </source>
</evidence>
<dbReference type="PROSITE" id="PS01046">
    <property type="entry name" value="LON_SER"/>
    <property type="match status" value="1"/>
</dbReference>
<reference evidence="17 18" key="1">
    <citation type="journal article" date="2015" name="MBio">
        <title>Genome-Resolved Metagenomic Analysis Reveals Roles for Candidate Phyla and Other Microbial Community Members in Biogeochemical Transformations in Oil Reservoirs.</title>
        <authorList>
            <person name="Hu P."/>
            <person name="Tom L."/>
            <person name="Singh A."/>
            <person name="Thomas B.C."/>
            <person name="Baker B.J."/>
            <person name="Piceno Y.M."/>
            <person name="Andersen G.L."/>
            <person name="Banfield J.F."/>
        </authorList>
    </citation>
    <scope>NUCLEOTIDE SEQUENCE [LARGE SCALE GENOMIC DNA]</scope>
    <source>
        <strain evidence="17">46_16</strain>
    </source>
</reference>
<evidence type="ECO:0000256" key="10">
    <source>
        <dbReference type="PIRNR" id="PIRNR001174"/>
    </source>
</evidence>
<dbReference type="PROSITE" id="PS51787">
    <property type="entry name" value="LON_N"/>
    <property type="match status" value="1"/>
</dbReference>
<dbReference type="SUPFAM" id="SSF88697">
    <property type="entry name" value="PUA domain-like"/>
    <property type="match status" value="1"/>
</dbReference>
<dbReference type="InterPro" id="IPR008269">
    <property type="entry name" value="Lon_proteolytic"/>
</dbReference>
<dbReference type="InterPro" id="IPR008268">
    <property type="entry name" value="Peptidase_S16_AS"/>
</dbReference>
<dbReference type="InterPro" id="IPR046336">
    <property type="entry name" value="Lon_prtase_N_sf"/>
</dbReference>
<dbReference type="InterPro" id="IPR015947">
    <property type="entry name" value="PUA-like_sf"/>
</dbReference>
<evidence type="ECO:0000256" key="4">
    <source>
        <dbReference type="ARBA" id="ARBA00022741"/>
    </source>
</evidence>
<dbReference type="Gene3D" id="1.20.5.5270">
    <property type="match status" value="1"/>
</dbReference>
<evidence type="ECO:0000256" key="1">
    <source>
        <dbReference type="ARBA" id="ARBA00004496"/>
    </source>
</evidence>
<comment type="catalytic activity">
    <reaction evidence="9 10 13">
        <text>Hydrolysis of proteins in presence of ATP.</text>
        <dbReference type="EC" id="3.4.21.53"/>
    </reaction>
</comment>
<dbReference type="GO" id="GO:0004252">
    <property type="term" value="F:serine-type endopeptidase activity"/>
    <property type="evidence" value="ECO:0007669"/>
    <property type="project" value="UniProtKB-UniRule"/>
</dbReference>
<dbReference type="Gene3D" id="2.30.130.40">
    <property type="entry name" value="LON domain-like"/>
    <property type="match status" value="1"/>
</dbReference>
<keyword evidence="7 9" id="KW-0067">ATP-binding</keyword>
<sequence>MPASRWKTDIFEILEMFADEERDFNEMVLAMNMDDLMNNEQLIEEDQQSPTRKTDEFPEEIPILPLRGLVVFPQTAVPLTIGQPRSIRLVDEVVKTNRLVGLVASKDASVDEPSPDTLYRFGTLAIIHRLFRAPDGTIRLLVQGSSRFKIKEFTATEPFLKALVKVEPEKVESGLKIEALARNVRDQFIQIAELVPSIPSEIVASINSLQDPLQTVYNIANLQRMEVEDAQEILELNSTSDKLRKLVGILTRESEVLNLGQKIQNEAREEIEKVQREYYLREQLKAIQKELGESDEQEVEVSEFRIKIDKAGMSEEADKMARRELDRLSRLPTAAAEYGVIRTYLDWLVSLPWSKASVDDLNINHAKEVLDRDHYGLDDIKERILEYLAVRKIRLQRKDDLSKQDYKDSIRQEREGVILCFVGPPGVGKTSLGKSIAAAMGREFIRTSLGGLRDEAEIRGHRRTYIGAMPGRIIQALRRVETRNPIFMLDEIDKLASDFRGDPASALLEVLDPEQNVEFRDNYLEVAFDLSQVMFITTANQLETIPAPLRDRMEIIQISGYTDNEKVKIAENYLIPRQLQENGLLQDEVIFEEDAIRTIIRQYTRESGVRNLERTIGSVLRKIVTRKFQKKRLIKKVTVKHVHEMLGRPTFMPSEEIMKRTSIPGVATGLAWTPTGGEILFIEASQMPGNKQFKITGSIGNVMEESAIAALTFVRSHAKEYGIEPDFFEKTDIHLHIPAGATPKDGPSAGVTMTTALVSLLTKKPIRPDVGMTGEITLRGQVLPVGGIKEKMLAAHRAGLKTIFLPKENKGDLDELPEEVRKSIQFIPVDDVSQILKKAMVSEE</sequence>
<comment type="caution">
    <text evidence="17">The sequence shown here is derived from an EMBL/GenBank/DDBJ whole genome shotgun (WGS) entry which is preliminary data.</text>
</comment>
<keyword evidence="4 9" id="KW-0547">Nucleotide-binding</keyword>
<evidence type="ECO:0000256" key="5">
    <source>
        <dbReference type="ARBA" id="ARBA00022801"/>
    </source>
</evidence>
<dbReference type="GO" id="GO:0005737">
    <property type="term" value="C:cytoplasm"/>
    <property type="evidence" value="ECO:0007669"/>
    <property type="project" value="UniProtKB-SubCell"/>
</dbReference>
<dbReference type="InterPro" id="IPR020568">
    <property type="entry name" value="Ribosomal_Su5_D2-typ_SF"/>
</dbReference>
<dbReference type="InterPro" id="IPR027065">
    <property type="entry name" value="Lon_Prtase"/>
</dbReference>
<dbReference type="PRINTS" id="PR00830">
    <property type="entry name" value="ENDOLAPTASE"/>
</dbReference>
<dbReference type="Gene3D" id="1.10.8.60">
    <property type="match status" value="1"/>
</dbReference>
<dbReference type="Gene3D" id="1.20.58.1480">
    <property type="match status" value="1"/>
</dbReference>
<dbReference type="InterPro" id="IPR003111">
    <property type="entry name" value="Lon_prtase_N"/>
</dbReference>
<evidence type="ECO:0000256" key="14">
    <source>
        <dbReference type="RuleBase" id="RU000591"/>
    </source>
</evidence>
<dbReference type="SMART" id="SM00464">
    <property type="entry name" value="LON"/>
    <property type="match status" value="1"/>
</dbReference>
<dbReference type="FunFam" id="1.20.5.5270:FF:000002">
    <property type="entry name" value="Lon protease homolog"/>
    <property type="match status" value="1"/>
</dbReference>
<dbReference type="InterPro" id="IPR014721">
    <property type="entry name" value="Ribsml_uS5_D2-typ_fold_subgr"/>
</dbReference>
<comment type="subunit">
    <text evidence="9 10">Homohexamer. Organized in a ring with a central cavity.</text>
</comment>
<comment type="function">
    <text evidence="9">ATP-dependent serine protease that mediates the selective degradation of mutant and abnormal proteins as well as certain short-lived regulatory proteins. Required for cellular homeostasis and for survival from DNA damage and developmental changes induced by stress. Degrades polypeptides processively to yield small peptide fragments that are 5 to 10 amino acids long. Binds to DNA in a double-stranded, site-specific manner.</text>
</comment>
<feature type="domain" description="Lon proteolytic" evidence="15">
    <location>
        <begin position="661"/>
        <end position="842"/>
    </location>
</feature>
<dbReference type="GO" id="GO:0034605">
    <property type="term" value="P:cellular response to heat"/>
    <property type="evidence" value="ECO:0007669"/>
    <property type="project" value="UniProtKB-UniRule"/>
</dbReference>
<keyword evidence="6 9" id="KW-0720">Serine protease</keyword>
<dbReference type="SUPFAM" id="SSF54211">
    <property type="entry name" value="Ribosomal protein S5 domain 2-like"/>
    <property type="match status" value="1"/>
</dbReference>
<evidence type="ECO:0000256" key="2">
    <source>
        <dbReference type="ARBA" id="ARBA00022490"/>
    </source>
</evidence>
<dbReference type="Gene3D" id="3.30.230.10">
    <property type="match status" value="1"/>
</dbReference>
<evidence type="ECO:0000259" key="15">
    <source>
        <dbReference type="PROSITE" id="PS51786"/>
    </source>
</evidence>
<gene>
    <name evidence="9" type="primary">lon</name>
    <name evidence="17" type="ORF">XD73_0831</name>
</gene>
<dbReference type="EMBL" id="LGFU01000043">
    <property type="protein sequence ID" value="KUK46290.1"/>
    <property type="molecule type" value="Genomic_DNA"/>
</dbReference>
<evidence type="ECO:0000313" key="18">
    <source>
        <dbReference type="Proteomes" id="UP000064249"/>
    </source>
</evidence>
<dbReference type="GO" id="GO:0043565">
    <property type="term" value="F:sequence-specific DNA binding"/>
    <property type="evidence" value="ECO:0007669"/>
    <property type="project" value="UniProtKB-UniRule"/>
</dbReference>
<dbReference type="Pfam" id="PF00004">
    <property type="entry name" value="AAA"/>
    <property type="match status" value="1"/>
</dbReference>
<dbReference type="InterPro" id="IPR027417">
    <property type="entry name" value="P-loop_NTPase"/>
</dbReference>